<evidence type="ECO:0000313" key="3">
    <source>
        <dbReference type="Proteomes" id="UP000075883"/>
    </source>
</evidence>
<organism evidence="2 3">
    <name type="scientific">Anopheles culicifacies</name>
    <dbReference type="NCBI Taxonomy" id="139723"/>
    <lineage>
        <taxon>Eukaryota</taxon>
        <taxon>Metazoa</taxon>
        <taxon>Ecdysozoa</taxon>
        <taxon>Arthropoda</taxon>
        <taxon>Hexapoda</taxon>
        <taxon>Insecta</taxon>
        <taxon>Pterygota</taxon>
        <taxon>Neoptera</taxon>
        <taxon>Endopterygota</taxon>
        <taxon>Diptera</taxon>
        <taxon>Nematocera</taxon>
        <taxon>Culicoidea</taxon>
        <taxon>Culicidae</taxon>
        <taxon>Anophelinae</taxon>
        <taxon>Anopheles</taxon>
        <taxon>culicifacies species complex</taxon>
    </lineage>
</organism>
<keyword evidence="3" id="KW-1185">Reference proteome</keyword>
<reference evidence="2" key="2">
    <citation type="submission" date="2020-05" db="UniProtKB">
        <authorList>
            <consortium name="EnsemblMetazoa"/>
        </authorList>
    </citation>
    <scope>IDENTIFICATION</scope>
    <source>
        <strain evidence="2">A-37</strain>
    </source>
</reference>
<name>A0A182MPB0_9DIPT</name>
<feature type="region of interest" description="Disordered" evidence="1">
    <location>
        <begin position="48"/>
        <end position="67"/>
    </location>
</feature>
<reference evidence="3" key="1">
    <citation type="submission" date="2013-09" db="EMBL/GenBank/DDBJ databases">
        <title>The Genome Sequence of Anopheles culicifacies species A.</title>
        <authorList>
            <consortium name="The Broad Institute Genomics Platform"/>
            <person name="Neafsey D.E."/>
            <person name="Besansky N."/>
            <person name="Howell P."/>
            <person name="Walton C."/>
            <person name="Young S.K."/>
            <person name="Zeng Q."/>
            <person name="Gargeya S."/>
            <person name="Fitzgerald M."/>
            <person name="Haas B."/>
            <person name="Abouelleil A."/>
            <person name="Allen A.W."/>
            <person name="Alvarado L."/>
            <person name="Arachchi H.M."/>
            <person name="Berlin A.M."/>
            <person name="Chapman S.B."/>
            <person name="Gainer-Dewar J."/>
            <person name="Goldberg J."/>
            <person name="Griggs A."/>
            <person name="Gujja S."/>
            <person name="Hansen M."/>
            <person name="Howarth C."/>
            <person name="Imamovic A."/>
            <person name="Ireland A."/>
            <person name="Larimer J."/>
            <person name="McCowan C."/>
            <person name="Murphy C."/>
            <person name="Pearson M."/>
            <person name="Poon T.W."/>
            <person name="Priest M."/>
            <person name="Roberts A."/>
            <person name="Saif S."/>
            <person name="Shea T."/>
            <person name="Sisk P."/>
            <person name="Sykes S."/>
            <person name="Wortman J."/>
            <person name="Nusbaum C."/>
            <person name="Birren B."/>
        </authorList>
    </citation>
    <scope>NUCLEOTIDE SEQUENCE [LARGE SCALE GENOMIC DNA]</scope>
    <source>
        <strain evidence="3">A-37</strain>
    </source>
</reference>
<protein>
    <submittedName>
        <fullName evidence="2">Uncharacterized protein</fullName>
    </submittedName>
</protein>
<evidence type="ECO:0000313" key="2">
    <source>
        <dbReference type="EnsemblMetazoa" id="ACUA023061-PA"/>
    </source>
</evidence>
<dbReference type="AlphaFoldDB" id="A0A182MPB0"/>
<accession>A0A182MPB0</accession>
<dbReference type="VEuPathDB" id="VectorBase:ACUA023061"/>
<dbReference type="EMBL" id="AXCM01008683">
    <property type="status" value="NOT_ANNOTATED_CDS"/>
    <property type="molecule type" value="Genomic_DNA"/>
</dbReference>
<sequence>MWYLVLLAVSATIYFVAKRWGRQLYYRWGRLIPFRRAIVNKSRPPTPPLIDTGVSTVPGGVSGTGEEGYPLLSTKEEFDDDRLHTTDDKVMNERISQHQQDTVDSLAFAKCQLLVQHQGDSCLVSRCSISS</sequence>
<dbReference type="EnsemblMetazoa" id="ACUA023061-RA">
    <property type="protein sequence ID" value="ACUA023061-PA"/>
    <property type="gene ID" value="ACUA023061"/>
</dbReference>
<proteinExistence type="predicted"/>
<dbReference type="Proteomes" id="UP000075883">
    <property type="component" value="Unassembled WGS sequence"/>
</dbReference>
<evidence type="ECO:0000256" key="1">
    <source>
        <dbReference type="SAM" id="MobiDB-lite"/>
    </source>
</evidence>